<protein>
    <submittedName>
        <fullName evidence="1">Uncharacterized protein</fullName>
    </submittedName>
</protein>
<proteinExistence type="predicted"/>
<keyword evidence="2" id="KW-1185">Reference proteome</keyword>
<evidence type="ECO:0000313" key="2">
    <source>
        <dbReference type="Proteomes" id="UP000627781"/>
    </source>
</evidence>
<evidence type="ECO:0000313" key="1">
    <source>
        <dbReference type="EMBL" id="MBD7909733.1"/>
    </source>
</evidence>
<organism evidence="1 2">
    <name type="scientific">Clostridium cibarium</name>
    <dbReference type="NCBI Taxonomy" id="2762247"/>
    <lineage>
        <taxon>Bacteria</taxon>
        <taxon>Bacillati</taxon>
        <taxon>Bacillota</taxon>
        <taxon>Clostridia</taxon>
        <taxon>Eubacteriales</taxon>
        <taxon>Clostridiaceae</taxon>
        <taxon>Clostridium</taxon>
    </lineage>
</organism>
<name>A0ABR8PNH1_9CLOT</name>
<dbReference type="RefSeq" id="WP_191767397.1">
    <property type="nucleotide sequence ID" value="NZ_JACSRA010000001.1"/>
</dbReference>
<accession>A0ABR8PNH1</accession>
<dbReference type="EMBL" id="JACSRA010000001">
    <property type="protein sequence ID" value="MBD7909733.1"/>
    <property type="molecule type" value="Genomic_DNA"/>
</dbReference>
<gene>
    <name evidence="1" type="ORF">H9661_00055</name>
</gene>
<reference evidence="1 2" key="1">
    <citation type="submission" date="2020-08" db="EMBL/GenBank/DDBJ databases">
        <title>A Genomic Blueprint of the Chicken Gut Microbiome.</title>
        <authorList>
            <person name="Gilroy R."/>
            <person name="Ravi A."/>
            <person name="Getino M."/>
            <person name="Pursley I."/>
            <person name="Horton D.L."/>
            <person name="Alikhan N.-F."/>
            <person name="Baker D."/>
            <person name="Gharbi K."/>
            <person name="Hall N."/>
            <person name="Watson M."/>
            <person name="Adriaenssens E.M."/>
            <person name="Foster-Nyarko E."/>
            <person name="Jarju S."/>
            <person name="Secka A."/>
            <person name="Antonio M."/>
            <person name="Oren A."/>
            <person name="Chaudhuri R."/>
            <person name="La Ragione R.M."/>
            <person name="Hildebrand F."/>
            <person name="Pallen M.J."/>
        </authorList>
    </citation>
    <scope>NUCLEOTIDE SEQUENCE [LARGE SCALE GENOMIC DNA]</scope>
    <source>
        <strain evidence="1 2">Sa3CVN1</strain>
    </source>
</reference>
<dbReference type="Proteomes" id="UP000627781">
    <property type="component" value="Unassembled WGS sequence"/>
</dbReference>
<comment type="caution">
    <text evidence="1">The sequence shown here is derived from an EMBL/GenBank/DDBJ whole genome shotgun (WGS) entry which is preliminary data.</text>
</comment>
<sequence length="82" mass="9802">MNKFLNELVNRLNNKLSDAITNGCETDQWIENQLKFNKYITYSDGKFRVKLEYYTNSIEKLYQVNTNSIPFWYQDSAKVVYS</sequence>